<feature type="coiled-coil region" evidence="1">
    <location>
        <begin position="1"/>
        <end position="49"/>
    </location>
</feature>
<dbReference type="EMBL" id="JAMKFB020000017">
    <property type="protein sequence ID" value="KAL0170282.1"/>
    <property type="molecule type" value="Genomic_DNA"/>
</dbReference>
<organism evidence="4 5">
    <name type="scientific">Cirrhinus mrigala</name>
    <name type="common">Mrigala</name>
    <dbReference type="NCBI Taxonomy" id="683832"/>
    <lineage>
        <taxon>Eukaryota</taxon>
        <taxon>Metazoa</taxon>
        <taxon>Chordata</taxon>
        <taxon>Craniata</taxon>
        <taxon>Vertebrata</taxon>
        <taxon>Euteleostomi</taxon>
        <taxon>Actinopterygii</taxon>
        <taxon>Neopterygii</taxon>
        <taxon>Teleostei</taxon>
        <taxon>Ostariophysi</taxon>
        <taxon>Cypriniformes</taxon>
        <taxon>Cyprinidae</taxon>
        <taxon>Labeoninae</taxon>
        <taxon>Labeonini</taxon>
        <taxon>Cirrhinus</taxon>
    </lineage>
</organism>
<dbReference type="Proteomes" id="UP001529510">
    <property type="component" value="Unassembled WGS sequence"/>
</dbReference>
<gene>
    <name evidence="4" type="ORF">M9458_034878</name>
</gene>
<feature type="domain" description="Kinetochore protein Cenp-F/LEK1 Rb protein-binding" evidence="3">
    <location>
        <begin position="102"/>
        <end position="119"/>
    </location>
</feature>
<feature type="non-terminal residue" evidence="4">
    <location>
        <position position="1"/>
    </location>
</feature>
<reference evidence="4 5" key="1">
    <citation type="submission" date="2024-05" db="EMBL/GenBank/DDBJ databases">
        <title>Genome sequencing and assembly of Indian major carp, Cirrhinus mrigala (Hamilton, 1822).</title>
        <authorList>
            <person name="Mohindra V."/>
            <person name="Chowdhury L.M."/>
            <person name="Lal K."/>
            <person name="Jena J.K."/>
        </authorList>
    </citation>
    <scope>NUCLEOTIDE SEQUENCE [LARGE SCALE GENOMIC DNA]</scope>
    <source>
        <strain evidence="4">CM1030</strain>
        <tissue evidence="4">Blood</tissue>
    </source>
</reference>
<evidence type="ECO:0000259" key="3">
    <source>
        <dbReference type="Pfam" id="PF10490"/>
    </source>
</evidence>
<dbReference type="InterPro" id="IPR043513">
    <property type="entry name" value="Cenp-F"/>
</dbReference>
<dbReference type="Pfam" id="PF10490">
    <property type="entry name" value="CENP-F_C_Rb_bdg"/>
    <property type="match status" value="1"/>
</dbReference>
<dbReference type="AlphaFoldDB" id="A0ABD0P863"/>
<keyword evidence="1" id="KW-0175">Coiled coil</keyword>
<dbReference type="PANTHER" id="PTHR18874:SF10">
    <property type="entry name" value="CENTROMERE PROTEIN F"/>
    <property type="match status" value="1"/>
</dbReference>
<accession>A0ABD0P863</accession>
<sequence length="119" mass="13677">LQELKEALEEKSREADESMDRYCSLMVKVHKLEETNESLKNQLKQLSTQTKTPKTRRSLRTVNLWKTKQTAVDDTPNKAQEALHSITKRLKAAANTPKATLDEDDEDFRPEGLPELVQK</sequence>
<feature type="region of interest" description="Disordered" evidence="2">
    <location>
        <begin position="92"/>
        <end position="119"/>
    </location>
</feature>
<protein>
    <recommendedName>
        <fullName evidence="3">Kinetochore protein Cenp-F/LEK1 Rb protein-binding domain-containing protein</fullName>
    </recommendedName>
</protein>
<proteinExistence type="predicted"/>
<name>A0ABD0P863_CIRMR</name>
<keyword evidence="5" id="KW-1185">Reference proteome</keyword>
<evidence type="ECO:0000313" key="5">
    <source>
        <dbReference type="Proteomes" id="UP001529510"/>
    </source>
</evidence>
<dbReference type="PANTHER" id="PTHR18874">
    <property type="entry name" value="CMF/LEK/CENP CELL DIVISION-RELATED"/>
    <property type="match status" value="1"/>
</dbReference>
<evidence type="ECO:0000256" key="1">
    <source>
        <dbReference type="SAM" id="Coils"/>
    </source>
</evidence>
<comment type="caution">
    <text evidence="4">The sequence shown here is derived from an EMBL/GenBank/DDBJ whole genome shotgun (WGS) entry which is preliminary data.</text>
</comment>
<evidence type="ECO:0000256" key="2">
    <source>
        <dbReference type="SAM" id="MobiDB-lite"/>
    </source>
</evidence>
<evidence type="ECO:0000313" key="4">
    <source>
        <dbReference type="EMBL" id="KAL0170282.1"/>
    </source>
</evidence>
<dbReference type="InterPro" id="IPR018302">
    <property type="entry name" value="CenpF/LEK1_Rb-prot-bd"/>
</dbReference>
<feature type="non-terminal residue" evidence="4">
    <location>
        <position position="119"/>
    </location>
</feature>